<dbReference type="EMBL" id="JAJJMA010222514">
    <property type="protein sequence ID" value="MCL7041310.1"/>
    <property type="molecule type" value="Genomic_DNA"/>
</dbReference>
<proteinExistence type="predicted"/>
<reference evidence="2" key="1">
    <citation type="submission" date="2022-03" db="EMBL/GenBank/DDBJ databases">
        <title>A functionally conserved STORR gene fusion in Papaver species that diverged 16.8 million years ago.</title>
        <authorList>
            <person name="Catania T."/>
        </authorList>
    </citation>
    <scope>NUCLEOTIDE SEQUENCE</scope>
    <source>
        <strain evidence="2">S-191538</strain>
    </source>
</reference>
<evidence type="ECO:0000256" key="1">
    <source>
        <dbReference type="SAM" id="MobiDB-lite"/>
    </source>
</evidence>
<feature type="region of interest" description="Disordered" evidence="1">
    <location>
        <begin position="157"/>
        <end position="197"/>
    </location>
</feature>
<dbReference type="AlphaFoldDB" id="A0AA42AUY1"/>
<dbReference type="Proteomes" id="UP001177140">
    <property type="component" value="Unassembled WGS sequence"/>
</dbReference>
<accession>A0AA42AUY1</accession>
<gene>
    <name evidence="2" type="ORF">MKW94_004253</name>
</gene>
<feature type="compositionally biased region" description="Polar residues" evidence="1">
    <location>
        <begin position="185"/>
        <end position="195"/>
    </location>
</feature>
<evidence type="ECO:0000313" key="2">
    <source>
        <dbReference type="EMBL" id="MCL7041310.1"/>
    </source>
</evidence>
<name>A0AA42AUY1_PAPNU</name>
<comment type="caution">
    <text evidence="2">The sequence shown here is derived from an EMBL/GenBank/DDBJ whole genome shotgun (WGS) entry which is preliminary data.</text>
</comment>
<protein>
    <submittedName>
        <fullName evidence="2">Uncharacterized protein</fullName>
    </submittedName>
</protein>
<sequence length="220" mass="24739">MVKDDKMNTALASRMESVTIVEKQPGHEFKGRSSEKLLMPEQGSVGTLLRGIIEIDDSDHEKENSPDHTCKITDKEMDQFSTDATSQRVILTEHNLTHEKCLKRPLSDQRCEEYESIFEDDETLIPLSGTAKRRRITEAIISKTKSEDDVTIPVSRTVNSCGRGQKNKNSISSSRRRSVSPRQSPGKSYSANSTIEHLHKENTVDEVVSDSGINVWVEHV</sequence>
<evidence type="ECO:0000313" key="3">
    <source>
        <dbReference type="Proteomes" id="UP001177140"/>
    </source>
</evidence>
<keyword evidence="3" id="KW-1185">Reference proteome</keyword>
<organism evidence="2 3">
    <name type="scientific">Papaver nudicaule</name>
    <name type="common">Iceland poppy</name>
    <dbReference type="NCBI Taxonomy" id="74823"/>
    <lineage>
        <taxon>Eukaryota</taxon>
        <taxon>Viridiplantae</taxon>
        <taxon>Streptophyta</taxon>
        <taxon>Embryophyta</taxon>
        <taxon>Tracheophyta</taxon>
        <taxon>Spermatophyta</taxon>
        <taxon>Magnoliopsida</taxon>
        <taxon>Ranunculales</taxon>
        <taxon>Papaveraceae</taxon>
        <taxon>Papaveroideae</taxon>
        <taxon>Papaver</taxon>
    </lineage>
</organism>